<feature type="region of interest" description="Disordered" evidence="1">
    <location>
        <begin position="1"/>
        <end position="35"/>
    </location>
</feature>
<evidence type="ECO:0000256" key="1">
    <source>
        <dbReference type="SAM" id="MobiDB-lite"/>
    </source>
</evidence>
<dbReference type="AlphaFoldDB" id="A0A0B7C3Y2"/>
<reference evidence="2" key="1">
    <citation type="submission" date="2014-12" db="EMBL/GenBank/DDBJ databases">
        <title>Insight into the proteome of Arion vulgaris.</title>
        <authorList>
            <person name="Aradska J."/>
            <person name="Bulat T."/>
            <person name="Smidak R."/>
            <person name="Sarate P."/>
            <person name="Gangsoo J."/>
            <person name="Sialana F."/>
            <person name="Bilban M."/>
            <person name="Lubec G."/>
        </authorList>
    </citation>
    <scope>NUCLEOTIDE SEQUENCE</scope>
    <source>
        <tissue evidence="2">Skin</tissue>
    </source>
</reference>
<evidence type="ECO:0000313" key="2">
    <source>
        <dbReference type="EMBL" id="CEK99336.1"/>
    </source>
</evidence>
<protein>
    <submittedName>
        <fullName evidence="2">Uncharacterized protein</fullName>
    </submittedName>
</protein>
<feature type="non-terminal residue" evidence="2">
    <location>
        <position position="118"/>
    </location>
</feature>
<proteinExistence type="predicted"/>
<feature type="non-terminal residue" evidence="2">
    <location>
        <position position="1"/>
    </location>
</feature>
<feature type="compositionally biased region" description="Polar residues" evidence="1">
    <location>
        <begin position="1"/>
        <end position="14"/>
    </location>
</feature>
<accession>A0A0B7C3Y2</accession>
<feature type="region of interest" description="Disordered" evidence="1">
    <location>
        <begin position="75"/>
        <end position="118"/>
    </location>
</feature>
<dbReference type="EMBL" id="HACG01052465">
    <property type="protein sequence ID" value="CEK99336.1"/>
    <property type="molecule type" value="Transcribed_RNA"/>
</dbReference>
<sequence>GDTLEFSQAFTADTQEPLCMDASFSPSQDQAPRHLETCAEPSSLDKQMDNNFYDVQTQKDISPFRQNSHNRKEIVAVSTPQNENADSSEDSESSFIIKTQKDSCLSMTDDDPYDVRTL</sequence>
<organism evidence="2">
    <name type="scientific">Arion vulgaris</name>
    <dbReference type="NCBI Taxonomy" id="1028688"/>
    <lineage>
        <taxon>Eukaryota</taxon>
        <taxon>Metazoa</taxon>
        <taxon>Spiralia</taxon>
        <taxon>Lophotrochozoa</taxon>
        <taxon>Mollusca</taxon>
        <taxon>Gastropoda</taxon>
        <taxon>Heterobranchia</taxon>
        <taxon>Euthyneura</taxon>
        <taxon>Panpulmonata</taxon>
        <taxon>Eupulmonata</taxon>
        <taxon>Stylommatophora</taxon>
        <taxon>Helicina</taxon>
        <taxon>Arionoidea</taxon>
        <taxon>Arionidae</taxon>
        <taxon>Arion</taxon>
    </lineage>
</organism>
<gene>
    <name evidence="2" type="primary">ORF221026</name>
</gene>
<name>A0A0B7C3Y2_9EUPU</name>